<dbReference type="Gene3D" id="3.20.20.300">
    <property type="entry name" value="Glycoside hydrolase, family 3, N-terminal domain"/>
    <property type="match status" value="1"/>
</dbReference>
<comment type="catalytic activity">
    <reaction evidence="1">
        <text>Hydrolysis of terminal non-reducing N-acetyl-D-hexosamine residues in N-acetyl-beta-D-hexosaminides.</text>
        <dbReference type="EC" id="3.2.1.52"/>
    </reaction>
</comment>
<accession>A0ABT6YAA5</accession>
<evidence type="ECO:0000256" key="2">
    <source>
        <dbReference type="ARBA" id="ARBA00005336"/>
    </source>
</evidence>
<dbReference type="PANTHER" id="PTHR30480:SF13">
    <property type="entry name" value="BETA-HEXOSAMINIDASE"/>
    <property type="match status" value="1"/>
</dbReference>
<reference evidence="9 10" key="1">
    <citation type="submission" date="2023-05" db="EMBL/GenBank/DDBJ databases">
        <title>Novel species of genus Flectobacillus isolated from stream in China.</title>
        <authorList>
            <person name="Lu H."/>
        </authorList>
    </citation>
    <scope>NUCLEOTIDE SEQUENCE [LARGE SCALE GENOMIC DNA]</scope>
    <source>
        <strain evidence="9 10">KCTC 42575</strain>
    </source>
</reference>
<proteinExistence type="inferred from homology"/>
<evidence type="ECO:0000256" key="3">
    <source>
        <dbReference type="ARBA" id="ARBA00012663"/>
    </source>
</evidence>
<gene>
    <name evidence="9" type="ORF">QM524_14805</name>
</gene>
<dbReference type="InterPro" id="IPR001764">
    <property type="entry name" value="Glyco_hydro_3_N"/>
</dbReference>
<keyword evidence="4 9" id="KW-0378">Hydrolase</keyword>
<dbReference type="PROSITE" id="PS00775">
    <property type="entry name" value="GLYCOSYL_HYDROL_F3"/>
    <property type="match status" value="1"/>
</dbReference>
<comment type="caution">
    <text evidence="9">The sequence shown here is derived from an EMBL/GenBank/DDBJ whole genome shotgun (WGS) entry which is preliminary data.</text>
</comment>
<sequence>MMLKRLLALSCIITLLLGAIVVATDVSSASPLEQQRARKRRHVSRKSSRSRKSRARVRRLAIAHPIANMVFTPPTAPLFNTNSILLENQWVDSVFTTLTDDQKIGQFFMLAVHPNNGEGHFKKVETLVNNYGVGGVIFFKSEPHLQAQINNRLQSQARVPLLVSIDGEWGLAMRMNYTMAFPKQITLGAIQDNDLIYRMGQEIARQCKRLGVHLNFAPVVDINSNPNNPIIGHRSFGELRENVAAKSSAYMRGMQAEQLLACAKHFPGHGDTHGDSHRTLPQLAYSAQRLKDMELYPFQRLINDSIKSVIVGHLQVPVYDWKPATLSPTIVTNLLKQEMGFKGLVITDALNMRGVQTSPHIPGGVDLQAFLAGNDILLYSENIPEGIRKIKEAITNGTIPQAEVDYRVKKILHAKYWVGLNKFKYVETTNLYQDLHTQEAAAIRQELFNNAVTLVKNDQTLLPMSGADKKLVSVGIDINPDNGFERALDQYGNFQHFTSGGKNSEAFYNEVLRSVDSTSTVVVGIHDLKNTPYTRYGVSTSMQEFIKKLEKKTNVILCVFGNPYSLKYFNESKTVICGYEDVPEAHKAVANVIFGRLSAKGKLPVSVEGLYKAGEGIITNQTGLVQDGNPEGLGFNTTTLNQIDTIVQSAIEQKAFPGCQVVVARKGQIVYQKNFGRLSYESSSNPVNDQTIYDLASVTKVSATLQAIMALYDQKKIDLEQKVSFYLEELRGTNKEHITIKDVLWHQAGLVAYIPFWNRTRTPLGWKNEYYSNTESSEYPLQVAEGMYAKTAIRDSVWHWVIQSSLTGKKDKEGHYGFVYSDLGLIMMQHLVEKVSGQPLDIFVKNTFYQPLGLATTGYNPLQRFPKVQMAPTENDKVFRERLLQGTVQDQTAAMLGGVSGHAGLFSSAKDLAILMQMNLLKGSYAGKKYLEESTVEYFTQTKSPRSHRSLGWDRLPSGGSSSYISSLVSPTSYGHSGYTGTLVWVDPTKEIVFVFLSNRVNTSAENTKINTLGIRRKVMDVVYKALK</sequence>
<dbReference type="InterPro" id="IPR019800">
    <property type="entry name" value="Glyco_hydro_3_AS"/>
</dbReference>
<dbReference type="Pfam" id="PF00144">
    <property type="entry name" value="Beta-lactamase"/>
    <property type="match status" value="1"/>
</dbReference>
<feature type="domain" description="Glycoside hydrolase family 3 N-terminal" evidence="8">
    <location>
        <begin position="101"/>
        <end position="413"/>
    </location>
</feature>
<dbReference type="EC" id="3.2.1.52" evidence="3"/>
<evidence type="ECO:0000259" key="8">
    <source>
        <dbReference type="Pfam" id="PF00933"/>
    </source>
</evidence>
<evidence type="ECO:0000256" key="1">
    <source>
        <dbReference type="ARBA" id="ARBA00001231"/>
    </source>
</evidence>
<feature type="domain" description="Beta-lactamase-related" evidence="7">
    <location>
        <begin position="644"/>
        <end position="1008"/>
    </location>
</feature>
<protein>
    <recommendedName>
        <fullName evidence="3">beta-N-acetylhexosaminidase</fullName>
        <ecNumber evidence="3">3.2.1.52</ecNumber>
    </recommendedName>
</protein>
<name>A0ABT6YAA5_9BACT</name>
<dbReference type="Proteomes" id="UP001236507">
    <property type="component" value="Unassembled WGS sequence"/>
</dbReference>
<dbReference type="PANTHER" id="PTHR30480">
    <property type="entry name" value="BETA-HEXOSAMINIDASE-RELATED"/>
    <property type="match status" value="1"/>
</dbReference>
<dbReference type="SUPFAM" id="SSF52279">
    <property type="entry name" value="Beta-D-glucan exohydrolase, C-terminal domain"/>
    <property type="match status" value="1"/>
</dbReference>
<dbReference type="Gene3D" id="3.40.50.1700">
    <property type="entry name" value="Glycoside hydrolase family 3 C-terminal domain"/>
    <property type="match status" value="1"/>
</dbReference>
<dbReference type="Pfam" id="PF00933">
    <property type="entry name" value="Glyco_hydro_3"/>
    <property type="match status" value="1"/>
</dbReference>
<feature type="compositionally biased region" description="Basic residues" evidence="6">
    <location>
        <begin position="37"/>
        <end position="54"/>
    </location>
</feature>
<evidence type="ECO:0000313" key="9">
    <source>
        <dbReference type="EMBL" id="MDI9860481.1"/>
    </source>
</evidence>
<evidence type="ECO:0000256" key="4">
    <source>
        <dbReference type="ARBA" id="ARBA00022801"/>
    </source>
</evidence>
<evidence type="ECO:0000256" key="6">
    <source>
        <dbReference type="SAM" id="MobiDB-lite"/>
    </source>
</evidence>
<dbReference type="GO" id="GO:0016787">
    <property type="term" value="F:hydrolase activity"/>
    <property type="evidence" value="ECO:0007669"/>
    <property type="project" value="UniProtKB-KW"/>
</dbReference>
<dbReference type="SUPFAM" id="SSF51445">
    <property type="entry name" value="(Trans)glycosidases"/>
    <property type="match status" value="1"/>
</dbReference>
<comment type="similarity">
    <text evidence="2">Belongs to the glycosyl hydrolase 3 family.</text>
</comment>
<dbReference type="PRINTS" id="PR00133">
    <property type="entry name" value="GLHYDRLASE3"/>
</dbReference>
<dbReference type="InterPro" id="IPR036881">
    <property type="entry name" value="Glyco_hydro_3_C_sf"/>
</dbReference>
<evidence type="ECO:0000256" key="5">
    <source>
        <dbReference type="ARBA" id="ARBA00023295"/>
    </source>
</evidence>
<dbReference type="InterPro" id="IPR012338">
    <property type="entry name" value="Beta-lactam/transpept-like"/>
</dbReference>
<feature type="region of interest" description="Disordered" evidence="6">
    <location>
        <begin position="31"/>
        <end position="54"/>
    </location>
</feature>
<organism evidence="9 10">
    <name type="scientific">Flectobacillus roseus</name>
    <dbReference type="NCBI Taxonomy" id="502259"/>
    <lineage>
        <taxon>Bacteria</taxon>
        <taxon>Pseudomonadati</taxon>
        <taxon>Bacteroidota</taxon>
        <taxon>Cytophagia</taxon>
        <taxon>Cytophagales</taxon>
        <taxon>Flectobacillaceae</taxon>
        <taxon>Flectobacillus</taxon>
    </lineage>
</organism>
<dbReference type="InterPro" id="IPR001466">
    <property type="entry name" value="Beta-lactam-related"/>
</dbReference>
<dbReference type="RefSeq" id="WP_283345177.1">
    <property type="nucleotide sequence ID" value="NZ_JASHIF010000011.1"/>
</dbReference>
<dbReference type="Gene3D" id="3.40.710.10">
    <property type="entry name" value="DD-peptidase/beta-lactamase superfamily"/>
    <property type="match status" value="1"/>
</dbReference>
<evidence type="ECO:0000259" key="7">
    <source>
        <dbReference type="Pfam" id="PF00144"/>
    </source>
</evidence>
<dbReference type="InterPro" id="IPR017853">
    <property type="entry name" value="GH"/>
</dbReference>
<dbReference type="EMBL" id="JASHIF010000011">
    <property type="protein sequence ID" value="MDI9860481.1"/>
    <property type="molecule type" value="Genomic_DNA"/>
</dbReference>
<keyword evidence="5" id="KW-0326">Glycosidase</keyword>
<evidence type="ECO:0000313" key="10">
    <source>
        <dbReference type="Proteomes" id="UP001236507"/>
    </source>
</evidence>
<keyword evidence="10" id="KW-1185">Reference proteome</keyword>
<dbReference type="InterPro" id="IPR036962">
    <property type="entry name" value="Glyco_hydro_3_N_sf"/>
</dbReference>
<dbReference type="SUPFAM" id="SSF56601">
    <property type="entry name" value="beta-lactamase/transpeptidase-like"/>
    <property type="match status" value="1"/>
</dbReference>
<dbReference type="InterPro" id="IPR050226">
    <property type="entry name" value="NagZ_Beta-hexosaminidase"/>
</dbReference>